<feature type="non-terminal residue" evidence="1">
    <location>
        <position position="60"/>
    </location>
</feature>
<reference evidence="1" key="3">
    <citation type="submission" date="2023-05" db="EMBL/GenBank/DDBJ databases">
        <authorList>
            <person name="Smith C.H."/>
        </authorList>
    </citation>
    <scope>NUCLEOTIDE SEQUENCE</scope>
    <source>
        <strain evidence="1">CHS0354</strain>
        <tissue evidence="1">Mantle</tissue>
    </source>
</reference>
<name>A0AAE0VQA3_9BIVA</name>
<accession>A0AAE0VQA3</accession>
<evidence type="ECO:0000313" key="2">
    <source>
        <dbReference type="Proteomes" id="UP001195483"/>
    </source>
</evidence>
<organism evidence="1 2">
    <name type="scientific">Potamilus streckersoni</name>
    <dbReference type="NCBI Taxonomy" id="2493646"/>
    <lineage>
        <taxon>Eukaryota</taxon>
        <taxon>Metazoa</taxon>
        <taxon>Spiralia</taxon>
        <taxon>Lophotrochozoa</taxon>
        <taxon>Mollusca</taxon>
        <taxon>Bivalvia</taxon>
        <taxon>Autobranchia</taxon>
        <taxon>Heteroconchia</taxon>
        <taxon>Palaeoheterodonta</taxon>
        <taxon>Unionida</taxon>
        <taxon>Unionoidea</taxon>
        <taxon>Unionidae</taxon>
        <taxon>Ambleminae</taxon>
        <taxon>Lampsilini</taxon>
        <taxon>Potamilus</taxon>
    </lineage>
</organism>
<dbReference type="EMBL" id="JAEAOA010001764">
    <property type="protein sequence ID" value="KAK3586618.1"/>
    <property type="molecule type" value="Genomic_DNA"/>
</dbReference>
<protein>
    <submittedName>
        <fullName evidence="1">Uncharacterized protein</fullName>
    </submittedName>
</protein>
<reference evidence="1" key="1">
    <citation type="journal article" date="2021" name="Genome Biol. Evol.">
        <title>A High-Quality Reference Genome for a Parasitic Bivalve with Doubly Uniparental Inheritance (Bivalvia: Unionida).</title>
        <authorList>
            <person name="Smith C.H."/>
        </authorList>
    </citation>
    <scope>NUCLEOTIDE SEQUENCE</scope>
    <source>
        <strain evidence="1">CHS0354</strain>
    </source>
</reference>
<dbReference type="Proteomes" id="UP001195483">
    <property type="component" value="Unassembled WGS sequence"/>
</dbReference>
<comment type="caution">
    <text evidence="1">The sequence shown here is derived from an EMBL/GenBank/DDBJ whole genome shotgun (WGS) entry which is preliminary data.</text>
</comment>
<proteinExistence type="predicted"/>
<sequence>MTEIKDRQTNHKLSMISLRRNTRRRCDRLECSKYVTKGSKKNRRGIPQDIEKLSRIIFSN</sequence>
<evidence type="ECO:0000313" key="1">
    <source>
        <dbReference type="EMBL" id="KAK3586618.1"/>
    </source>
</evidence>
<keyword evidence="2" id="KW-1185">Reference proteome</keyword>
<gene>
    <name evidence="1" type="ORF">CHS0354_029498</name>
</gene>
<dbReference type="AlphaFoldDB" id="A0AAE0VQA3"/>
<reference evidence="1" key="2">
    <citation type="journal article" date="2021" name="Genome Biol. Evol.">
        <title>Developing a high-quality reference genome for a parasitic bivalve with doubly uniparental inheritance (Bivalvia: Unionida).</title>
        <authorList>
            <person name="Smith C.H."/>
        </authorList>
    </citation>
    <scope>NUCLEOTIDE SEQUENCE</scope>
    <source>
        <strain evidence="1">CHS0354</strain>
        <tissue evidence="1">Mantle</tissue>
    </source>
</reference>